<sequence length="106" mass="12049">MAKIGIDIIENSRINLSEKFFKKILHSDELLILNKFSSEEAKIEFVSGRWAAKEAIIKCFEQPISMSKINIVYINNKPVILNDDLKGIEISISHEKKYSVAVALNL</sequence>
<name>S5LXV9_9MOLU</name>
<dbReference type="HOGENOM" id="CLU_089696_1_1_14"/>
<dbReference type="EMBL" id="CP005074">
    <property type="protein sequence ID" value="AGR41436.1"/>
    <property type="molecule type" value="Genomic_DNA"/>
</dbReference>
<dbReference type="GO" id="GO:0000287">
    <property type="term" value="F:magnesium ion binding"/>
    <property type="evidence" value="ECO:0007669"/>
    <property type="project" value="InterPro"/>
</dbReference>
<organism evidence="3 4">
    <name type="scientific">Spiroplasma taiwanense CT-1</name>
    <dbReference type="NCBI Taxonomy" id="1276220"/>
    <lineage>
        <taxon>Bacteria</taxon>
        <taxon>Bacillati</taxon>
        <taxon>Mycoplasmatota</taxon>
        <taxon>Mollicutes</taxon>
        <taxon>Entomoplasmatales</taxon>
        <taxon>Spiroplasmataceae</taxon>
        <taxon>Spiroplasma</taxon>
    </lineage>
</organism>
<dbReference type="eggNOG" id="COG0736">
    <property type="taxonomic scope" value="Bacteria"/>
</dbReference>
<dbReference type="Gene3D" id="3.90.470.20">
    <property type="entry name" value="4'-phosphopantetheinyl transferase domain"/>
    <property type="match status" value="1"/>
</dbReference>
<evidence type="ECO:0000256" key="1">
    <source>
        <dbReference type="ARBA" id="ARBA00022679"/>
    </source>
</evidence>
<keyword evidence="1" id="KW-0808">Transferase</keyword>
<dbReference type="OrthoDB" id="389495at2"/>
<evidence type="ECO:0000259" key="2">
    <source>
        <dbReference type="Pfam" id="PF01648"/>
    </source>
</evidence>
<evidence type="ECO:0000313" key="4">
    <source>
        <dbReference type="Proteomes" id="UP000014984"/>
    </source>
</evidence>
<feature type="domain" description="4'-phosphopantetheinyl transferase" evidence="2">
    <location>
        <begin position="4"/>
        <end position="102"/>
    </location>
</feature>
<dbReference type="PATRIC" id="fig|1276220.3.peg.867"/>
<dbReference type="GO" id="GO:0008897">
    <property type="term" value="F:holo-[acyl-carrier-protein] synthase activity"/>
    <property type="evidence" value="ECO:0007669"/>
    <property type="project" value="InterPro"/>
</dbReference>
<proteinExistence type="predicted"/>
<dbReference type="InterPro" id="IPR008278">
    <property type="entry name" value="4-PPantetheinyl_Trfase_dom"/>
</dbReference>
<dbReference type="STRING" id="1276220.STAIW_v1c08500"/>
<reference evidence="3 4" key="1">
    <citation type="journal article" date="2013" name="Genome Biol. Evol.">
        <title>Comparison of metabolic capacities and inference of gene content evolution in mosquito-associated Spiroplasma diminutum and S. taiwanense.</title>
        <authorList>
            <person name="Lo W.S."/>
            <person name="Ku C."/>
            <person name="Chen L.L."/>
            <person name="Chang T.H."/>
            <person name="Kuo C.H."/>
        </authorList>
    </citation>
    <scope>NUCLEOTIDE SEQUENCE [LARGE SCALE GENOMIC DNA]</scope>
    <source>
        <strain evidence="3">CT-1</strain>
    </source>
</reference>
<dbReference type="KEGG" id="stai:STAIW_v1c08500"/>
<dbReference type="Proteomes" id="UP000014984">
    <property type="component" value="Chromosome"/>
</dbReference>
<dbReference type="RefSeq" id="WP_020834575.1">
    <property type="nucleotide sequence ID" value="NC_021846.1"/>
</dbReference>
<dbReference type="AlphaFoldDB" id="S5LXV9"/>
<evidence type="ECO:0000313" key="3">
    <source>
        <dbReference type="EMBL" id="AGR41436.1"/>
    </source>
</evidence>
<keyword evidence="4" id="KW-1185">Reference proteome</keyword>
<dbReference type="SUPFAM" id="SSF56214">
    <property type="entry name" value="4'-phosphopantetheinyl transferase"/>
    <property type="match status" value="1"/>
</dbReference>
<accession>S5LXV9</accession>
<protein>
    <submittedName>
        <fullName evidence="3">Holo-[acyl-carrier-protein] synthase</fullName>
    </submittedName>
</protein>
<dbReference type="InterPro" id="IPR037143">
    <property type="entry name" value="4-PPantetheinyl_Trfase_dom_sf"/>
</dbReference>
<gene>
    <name evidence="3" type="primary">acpS</name>
    <name evidence="3" type="ORF">STAIW_v1c08500</name>
</gene>
<dbReference type="Pfam" id="PF01648">
    <property type="entry name" value="ACPS"/>
    <property type="match status" value="1"/>
</dbReference>